<name>A0A1M4T441_9BACT</name>
<evidence type="ECO:0000313" key="2">
    <source>
        <dbReference type="EMBL" id="SHE39220.1"/>
    </source>
</evidence>
<dbReference type="PANTHER" id="PTHR36842">
    <property type="entry name" value="PROTEIN TOLB HOMOLOG"/>
    <property type="match status" value="1"/>
</dbReference>
<dbReference type="SUPFAM" id="SSF69304">
    <property type="entry name" value="Tricorn protease N-terminal domain"/>
    <property type="match status" value="1"/>
</dbReference>
<dbReference type="STRING" id="1194090.SAMN05443144_101203"/>
<dbReference type="Proteomes" id="UP000184041">
    <property type="component" value="Unassembled WGS sequence"/>
</dbReference>
<evidence type="ECO:0000256" key="1">
    <source>
        <dbReference type="ARBA" id="ARBA00009820"/>
    </source>
</evidence>
<proteinExistence type="inferred from homology"/>
<reference evidence="2 3" key="1">
    <citation type="submission" date="2016-11" db="EMBL/GenBank/DDBJ databases">
        <authorList>
            <person name="Jaros S."/>
            <person name="Januszkiewicz K."/>
            <person name="Wedrychowicz H."/>
        </authorList>
    </citation>
    <scope>NUCLEOTIDE SEQUENCE [LARGE SCALE GENOMIC DNA]</scope>
    <source>
        <strain evidence="2 3">DSM 21986</strain>
    </source>
</reference>
<dbReference type="AlphaFoldDB" id="A0A1M4T441"/>
<sequence length="311" mass="34262">MGSGDDRPDIPGKIVFSAKDGEGTSQIYTMNADGSDLEQLTHFGPEGGATDPAWSPDGKLIVFENYTGATTLGPYLYVMDSDGTNMRPLKKRQRESISALIGSAPAWSPDGTNIAYQVCTNCELGGRDYEIVVVEVAGKDYDPDQIHAITDHPASDMKPTWSPDGQRIAFVSDRDYVDADTLRFRKDLYVVDTDGSNQRRMTETGFARDPVWNPDSNTIGFRSSSSSLGLFLVSVQSGVIFKVEEDFSTSIQLFPVAWCPDGQKLLITARDQSEPRDYSLYIIDTEKNETILIPFGPTNIGDADWIVRTTK</sequence>
<dbReference type="Gene3D" id="2.120.10.30">
    <property type="entry name" value="TolB, C-terminal domain"/>
    <property type="match status" value="1"/>
</dbReference>
<dbReference type="PANTHER" id="PTHR36842:SF1">
    <property type="entry name" value="PROTEIN TOLB"/>
    <property type="match status" value="1"/>
</dbReference>
<keyword evidence="3" id="KW-1185">Reference proteome</keyword>
<gene>
    <name evidence="2" type="ORF">SAMN05443144_101203</name>
</gene>
<dbReference type="Gene3D" id="2.120.10.60">
    <property type="entry name" value="Tricorn protease N-terminal domain"/>
    <property type="match status" value="2"/>
</dbReference>
<dbReference type="EMBL" id="FQUS01000001">
    <property type="protein sequence ID" value="SHE39220.1"/>
    <property type="molecule type" value="Genomic_DNA"/>
</dbReference>
<comment type="similarity">
    <text evidence="1">Belongs to the TolB family.</text>
</comment>
<protein>
    <submittedName>
        <fullName evidence="2">WD40-like Beta Propeller Repeat</fullName>
    </submittedName>
</protein>
<dbReference type="Pfam" id="PF07676">
    <property type="entry name" value="PD40"/>
    <property type="match status" value="3"/>
</dbReference>
<dbReference type="InterPro" id="IPR011042">
    <property type="entry name" value="6-blade_b-propeller_TolB-like"/>
</dbReference>
<dbReference type="InterPro" id="IPR011659">
    <property type="entry name" value="WD40"/>
</dbReference>
<organism evidence="2 3">
    <name type="scientific">Fodinibius roseus</name>
    <dbReference type="NCBI Taxonomy" id="1194090"/>
    <lineage>
        <taxon>Bacteria</taxon>
        <taxon>Pseudomonadati</taxon>
        <taxon>Balneolota</taxon>
        <taxon>Balneolia</taxon>
        <taxon>Balneolales</taxon>
        <taxon>Balneolaceae</taxon>
        <taxon>Fodinibius</taxon>
    </lineage>
</organism>
<accession>A0A1M4T441</accession>
<evidence type="ECO:0000313" key="3">
    <source>
        <dbReference type="Proteomes" id="UP000184041"/>
    </source>
</evidence>